<organism evidence="1 2">
    <name type="scientific">Massilia aquatica</name>
    <dbReference type="NCBI Taxonomy" id="2609000"/>
    <lineage>
        <taxon>Bacteria</taxon>
        <taxon>Pseudomonadati</taxon>
        <taxon>Pseudomonadota</taxon>
        <taxon>Betaproteobacteria</taxon>
        <taxon>Burkholderiales</taxon>
        <taxon>Oxalobacteraceae</taxon>
        <taxon>Telluria group</taxon>
        <taxon>Massilia</taxon>
    </lineage>
</organism>
<keyword evidence="2" id="KW-1185">Reference proteome</keyword>
<dbReference type="RefSeq" id="WP_167078738.1">
    <property type="nucleotide sequence ID" value="NZ_VVIW01000014.1"/>
</dbReference>
<evidence type="ECO:0000313" key="1">
    <source>
        <dbReference type="EMBL" id="NHZ42749.1"/>
    </source>
</evidence>
<gene>
    <name evidence="1" type="ORF">F1609_21610</name>
</gene>
<name>A0ABX0M6D5_9BURK</name>
<protein>
    <submittedName>
        <fullName evidence="1">Uncharacterized protein</fullName>
    </submittedName>
</protein>
<sequence>MELNSNFTNQDFSNMGWNNSRLYSMSFPDEEWQLGFDIDYIFESSEAGFLVAPCHLQFANVHSLKIDADFAMDMLIFISEIRRSCPEKSPNGEVEMWDFEIECDNATFTFTASGYQMTVGKSPTLSETFDIGR</sequence>
<evidence type="ECO:0000313" key="2">
    <source>
        <dbReference type="Proteomes" id="UP000819052"/>
    </source>
</evidence>
<accession>A0ABX0M6D5</accession>
<dbReference type="Proteomes" id="UP000819052">
    <property type="component" value="Unassembled WGS sequence"/>
</dbReference>
<dbReference type="EMBL" id="VVIW01000014">
    <property type="protein sequence ID" value="NHZ42749.1"/>
    <property type="molecule type" value="Genomic_DNA"/>
</dbReference>
<proteinExistence type="predicted"/>
<reference evidence="1 2" key="1">
    <citation type="submission" date="2019-09" db="EMBL/GenBank/DDBJ databases">
        <title>Taxonomy of Antarctic Massilia spp.: description of Massilia rubra sp. nov., Massilia aquatica sp. nov., Massilia mucilaginosa sp. nov., Massilia frigida sp. nov. isolated from streams, lakes and regoliths.</title>
        <authorList>
            <person name="Holochova P."/>
            <person name="Sedlacek I."/>
            <person name="Kralova S."/>
            <person name="Maslanova I."/>
            <person name="Busse H.-J."/>
            <person name="Stankova E."/>
            <person name="Vrbovska V."/>
            <person name="Kovarovic V."/>
            <person name="Bartak M."/>
            <person name="Svec P."/>
            <person name="Pantucek R."/>
        </authorList>
    </citation>
    <scope>NUCLEOTIDE SEQUENCE [LARGE SCALE GENOMIC DNA]</scope>
    <source>
        <strain evidence="1 2">CCM 8693</strain>
    </source>
</reference>
<comment type="caution">
    <text evidence="1">The sequence shown here is derived from an EMBL/GenBank/DDBJ whole genome shotgun (WGS) entry which is preliminary data.</text>
</comment>